<evidence type="ECO:0000256" key="4">
    <source>
        <dbReference type="ARBA" id="ARBA00023180"/>
    </source>
</evidence>
<evidence type="ECO:0000313" key="8">
    <source>
        <dbReference type="WBParaSite" id="EVEC_0000481501-mRNA-1"/>
    </source>
</evidence>
<keyword evidence="7" id="KW-1185">Reference proteome</keyword>
<evidence type="ECO:0000313" key="7">
    <source>
        <dbReference type="Proteomes" id="UP000274131"/>
    </source>
</evidence>
<dbReference type="Proteomes" id="UP000274131">
    <property type="component" value="Unassembled WGS sequence"/>
</dbReference>
<feature type="binding site" evidence="5">
    <location>
        <position position="83"/>
    </location>
    <ligand>
        <name>Ca(2+)</name>
        <dbReference type="ChEBI" id="CHEBI:29108"/>
        <label>1</label>
        <note>catalytic</note>
    </ligand>
</feature>
<keyword evidence="4" id="KW-0325">Glycoprotein</keyword>
<keyword evidence="3" id="KW-1015">Disulfide bond</keyword>
<dbReference type="PANTHER" id="PTHR11799:SF28">
    <property type="entry name" value="MECHANOSENSORY ABNORMALITY PROTEIN 6"/>
    <property type="match status" value="1"/>
</dbReference>
<dbReference type="EMBL" id="UXUI01007883">
    <property type="protein sequence ID" value="VDD89772.1"/>
    <property type="molecule type" value="Genomic_DNA"/>
</dbReference>
<evidence type="ECO:0000256" key="1">
    <source>
        <dbReference type="ARBA" id="ARBA00008595"/>
    </source>
</evidence>
<dbReference type="AlphaFoldDB" id="A0A0N4V407"/>
<proteinExistence type="inferred from homology"/>
<comment type="similarity">
    <text evidence="1">Belongs to the paraoxonase family.</text>
</comment>
<dbReference type="PANTHER" id="PTHR11799">
    <property type="entry name" value="PARAOXONASE"/>
    <property type="match status" value="1"/>
</dbReference>
<sequence length="362" mass="41808">MLASCHILTTQCHLLANGSGGLEYVKEAGGTFITSGLAKSFGYDCLHGDIYFYEFRGKNQQYEVKKLKIAKPFDRRYFAPYGISSFVSKGRIMIYVINSYQNNASVEVFQYNSATMTLRHRKTIRNSFFRNMMDLVVVGADRFIATNFVYSTYRPLQFVELALQTPLGSVVYYDGRTATYLERKLNIAQERRELKNASLFCEAILCINEEEHRFFPSPSGIAVDRNREYLYVASSIEEVIRVYRLKKDMSIVKQTEINLLTAPMGIFVDTEYGDLWVATQPVLYKALQHLRNPLLREHRSPSQVLRIRIQRDRKSWVITEPYANDGATLWGSTSVLFFQDQMLVGSWFGRLLHCNIEYPQLT</sequence>
<gene>
    <name evidence="6" type="ORF">EVEC_LOCUS4523</name>
</gene>
<dbReference type="STRING" id="51028.A0A0N4V407"/>
<reference evidence="6 7" key="2">
    <citation type="submission" date="2018-10" db="EMBL/GenBank/DDBJ databases">
        <authorList>
            <consortium name="Pathogen Informatics"/>
        </authorList>
    </citation>
    <scope>NUCLEOTIDE SEQUENCE [LARGE SCALE GENOMIC DNA]</scope>
</reference>
<dbReference type="GO" id="GO:0046872">
    <property type="term" value="F:metal ion binding"/>
    <property type="evidence" value="ECO:0007669"/>
    <property type="project" value="UniProtKB-KW"/>
</dbReference>
<dbReference type="Gene3D" id="2.120.10.30">
    <property type="entry name" value="TolB, C-terminal domain"/>
    <property type="match status" value="1"/>
</dbReference>
<keyword evidence="5" id="KW-0479">Metal-binding</keyword>
<dbReference type="WBParaSite" id="EVEC_0000481501-mRNA-1">
    <property type="protein sequence ID" value="EVEC_0000481501-mRNA-1"/>
    <property type="gene ID" value="EVEC_0000481501"/>
</dbReference>
<evidence type="ECO:0000313" key="6">
    <source>
        <dbReference type="EMBL" id="VDD89772.1"/>
    </source>
</evidence>
<organism evidence="8">
    <name type="scientific">Enterobius vermicularis</name>
    <name type="common">Human pinworm</name>
    <dbReference type="NCBI Taxonomy" id="51028"/>
    <lineage>
        <taxon>Eukaryota</taxon>
        <taxon>Metazoa</taxon>
        <taxon>Ecdysozoa</taxon>
        <taxon>Nematoda</taxon>
        <taxon>Chromadorea</taxon>
        <taxon>Rhabditida</taxon>
        <taxon>Spirurina</taxon>
        <taxon>Oxyuridomorpha</taxon>
        <taxon>Oxyuroidea</taxon>
        <taxon>Oxyuridae</taxon>
        <taxon>Enterobius</taxon>
    </lineage>
</organism>
<dbReference type="Pfam" id="PF01731">
    <property type="entry name" value="Arylesterase"/>
    <property type="match status" value="1"/>
</dbReference>
<dbReference type="OrthoDB" id="423498at2759"/>
<dbReference type="SUPFAM" id="SSF63829">
    <property type="entry name" value="Calcium-dependent phosphotriesterase"/>
    <property type="match status" value="1"/>
</dbReference>
<protein>
    <submittedName>
        <fullName evidence="8">Arylesterase</fullName>
    </submittedName>
</protein>
<dbReference type="GO" id="GO:0004064">
    <property type="term" value="F:arylesterase activity"/>
    <property type="evidence" value="ECO:0007669"/>
    <property type="project" value="InterPro"/>
</dbReference>
<evidence type="ECO:0000256" key="3">
    <source>
        <dbReference type="ARBA" id="ARBA00023157"/>
    </source>
</evidence>
<evidence type="ECO:0000256" key="5">
    <source>
        <dbReference type="PIRSR" id="PIRSR602640-2"/>
    </source>
</evidence>
<dbReference type="InterPro" id="IPR002640">
    <property type="entry name" value="Arylesterase"/>
</dbReference>
<keyword evidence="5" id="KW-0106">Calcium</keyword>
<feature type="binding site" evidence="5">
    <location>
        <position position="134"/>
    </location>
    <ligand>
        <name>Ca(2+)</name>
        <dbReference type="ChEBI" id="CHEBI:29108"/>
        <label>1</label>
        <note>catalytic</note>
    </ligand>
</feature>
<evidence type="ECO:0000256" key="2">
    <source>
        <dbReference type="ARBA" id="ARBA00022801"/>
    </source>
</evidence>
<comment type="cofactor">
    <cofactor evidence="5">
        <name>Ca(2+)</name>
        <dbReference type="ChEBI" id="CHEBI:29108"/>
    </cofactor>
    <text evidence="5">Binds 2 calcium ions per subunit.</text>
</comment>
<keyword evidence="2" id="KW-0378">Hydrolase</keyword>
<dbReference type="InterPro" id="IPR011042">
    <property type="entry name" value="6-blade_b-propeller_TolB-like"/>
</dbReference>
<accession>A0A0N4V407</accession>
<dbReference type="InterPro" id="IPR051288">
    <property type="entry name" value="Serum_paraoxonase/arylesterase"/>
</dbReference>
<reference evidence="8" key="1">
    <citation type="submission" date="2017-02" db="UniProtKB">
        <authorList>
            <consortium name="WormBaseParasite"/>
        </authorList>
    </citation>
    <scope>IDENTIFICATION</scope>
</reference>
<name>A0A0N4V407_ENTVE</name>